<dbReference type="AlphaFoldDB" id="A0AB39VF77"/>
<evidence type="ECO:0000256" key="4">
    <source>
        <dbReference type="ARBA" id="ARBA00022692"/>
    </source>
</evidence>
<dbReference type="Gene3D" id="1.10.357.20">
    <property type="entry name" value="SLC41 divalent cation transporters, integral membrane domain"/>
    <property type="match status" value="1"/>
</dbReference>
<keyword evidence="6 9" id="KW-1133">Transmembrane helix</keyword>
<organism evidence="12">
    <name type="scientific">Leptotrichia rugosa</name>
    <dbReference type="NCBI Taxonomy" id="3239302"/>
    <lineage>
        <taxon>Bacteria</taxon>
        <taxon>Fusobacteriati</taxon>
        <taxon>Fusobacteriota</taxon>
        <taxon>Fusobacteriia</taxon>
        <taxon>Fusobacteriales</taxon>
        <taxon>Leptotrichiaceae</taxon>
        <taxon>Leptotrichia</taxon>
    </lineage>
</organism>
<keyword evidence="8" id="KW-0129">CBS domain</keyword>
<evidence type="ECO:0000256" key="5">
    <source>
        <dbReference type="ARBA" id="ARBA00022842"/>
    </source>
</evidence>
<dbReference type="SMART" id="SM00924">
    <property type="entry name" value="MgtE_N"/>
    <property type="match status" value="1"/>
</dbReference>
<dbReference type="PANTHER" id="PTHR43773">
    <property type="entry name" value="MAGNESIUM TRANSPORTER MGTE"/>
    <property type="match status" value="1"/>
</dbReference>
<feature type="region of interest" description="Disordered" evidence="10">
    <location>
        <begin position="1"/>
        <end position="81"/>
    </location>
</feature>
<reference evidence="12" key="1">
    <citation type="submission" date="2024-07" db="EMBL/GenBank/DDBJ databases">
        <authorList>
            <person name="Li X.-J."/>
            <person name="Wang X."/>
        </authorList>
    </citation>
    <scope>NUCLEOTIDE SEQUENCE</scope>
    <source>
        <strain evidence="12">HSP-334</strain>
    </source>
</reference>
<dbReference type="EMBL" id="CP165644">
    <property type="protein sequence ID" value="XDU65943.1"/>
    <property type="molecule type" value="Genomic_DNA"/>
</dbReference>
<evidence type="ECO:0000256" key="8">
    <source>
        <dbReference type="PROSITE-ProRule" id="PRU00703"/>
    </source>
</evidence>
<feature type="compositionally biased region" description="Basic and acidic residues" evidence="10">
    <location>
        <begin position="1"/>
        <end position="12"/>
    </location>
</feature>
<keyword evidence="3 9" id="KW-0813">Transport</keyword>
<proteinExistence type="inferred from homology"/>
<feature type="domain" description="CBS" evidence="11">
    <location>
        <begin position="271"/>
        <end position="327"/>
    </location>
</feature>
<evidence type="ECO:0000259" key="11">
    <source>
        <dbReference type="PROSITE" id="PS51371"/>
    </source>
</evidence>
<dbReference type="SMART" id="SM00116">
    <property type="entry name" value="CBS"/>
    <property type="match status" value="1"/>
</dbReference>
<dbReference type="InterPro" id="IPR038076">
    <property type="entry name" value="MgtE_N_sf"/>
</dbReference>
<dbReference type="InterPro" id="IPR006669">
    <property type="entry name" value="MgtE_transporter"/>
</dbReference>
<evidence type="ECO:0000256" key="3">
    <source>
        <dbReference type="ARBA" id="ARBA00022448"/>
    </source>
</evidence>
<evidence type="ECO:0000256" key="6">
    <source>
        <dbReference type="ARBA" id="ARBA00022989"/>
    </source>
</evidence>
<keyword evidence="9" id="KW-1003">Cell membrane</keyword>
<feature type="transmembrane region" description="Helical" evidence="9">
    <location>
        <begin position="380"/>
        <end position="410"/>
    </location>
</feature>
<evidence type="ECO:0000256" key="2">
    <source>
        <dbReference type="ARBA" id="ARBA00009749"/>
    </source>
</evidence>
<feature type="compositionally biased region" description="Basic and acidic residues" evidence="10">
    <location>
        <begin position="18"/>
        <end position="37"/>
    </location>
</feature>
<dbReference type="RefSeq" id="WP_369710409.1">
    <property type="nucleotide sequence ID" value="NZ_CP165644.1"/>
</dbReference>
<dbReference type="SUPFAM" id="SSF158791">
    <property type="entry name" value="MgtE N-terminal domain-like"/>
    <property type="match status" value="1"/>
</dbReference>
<keyword evidence="4 9" id="KW-0812">Transmembrane</keyword>
<evidence type="ECO:0000256" key="1">
    <source>
        <dbReference type="ARBA" id="ARBA00004141"/>
    </source>
</evidence>
<feature type="compositionally biased region" description="Acidic residues" evidence="10">
    <location>
        <begin position="62"/>
        <end position="73"/>
    </location>
</feature>
<dbReference type="GO" id="GO:0046872">
    <property type="term" value="F:metal ion binding"/>
    <property type="evidence" value="ECO:0007669"/>
    <property type="project" value="UniProtKB-KW"/>
</dbReference>
<dbReference type="InterPro" id="IPR046342">
    <property type="entry name" value="CBS_dom_sf"/>
</dbReference>
<dbReference type="GO" id="GO:0015095">
    <property type="term" value="F:magnesium ion transmembrane transporter activity"/>
    <property type="evidence" value="ECO:0007669"/>
    <property type="project" value="UniProtKB-UniRule"/>
</dbReference>
<protein>
    <recommendedName>
        <fullName evidence="9">Magnesium transporter MgtE</fullName>
    </recommendedName>
</protein>
<dbReference type="GO" id="GO:0005886">
    <property type="term" value="C:plasma membrane"/>
    <property type="evidence" value="ECO:0007669"/>
    <property type="project" value="UniProtKB-SubCell"/>
</dbReference>
<evidence type="ECO:0000256" key="10">
    <source>
        <dbReference type="SAM" id="MobiDB-lite"/>
    </source>
</evidence>
<feature type="compositionally biased region" description="Basic and acidic residues" evidence="10">
    <location>
        <begin position="51"/>
        <end position="61"/>
    </location>
</feature>
<feature type="transmembrane region" description="Helical" evidence="9">
    <location>
        <begin position="488"/>
        <end position="515"/>
    </location>
</feature>
<comment type="function">
    <text evidence="9">Acts as a magnesium transporter.</text>
</comment>
<dbReference type="CDD" id="cd04606">
    <property type="entry name" value="CBS_pair_Mg_transporter"/>
    <property type="match status" value="1"/>
</dbReference>
<accession>A0AB39VF77</accession>
<dbReference type="InterPro" id="IPR006667">
    <property type="entry name" value="SLC41_membr_dom"/>
</dbReference>
<dbReference type="Pfam" id="PF03448">
    <property type="entry name" value="MgtE_N"/>
    <property type="match status" value="1"/>
</dbReference>
<dbReference type="InterPro" id="IPR000644">
    <property type="entry name" value="CBS_dom"/>
</dbReference>
<dbReference type="Gene3D" id="1.25.60.10">
    <property type="entry name" value="MgtE N-terminal domain-like"/>
    <property type="match status" value="1"/>
</dbReference>
<evidence type="ECO:0000313" key="12">
    <source>
        <dbReference type="EMBL" id="XDU65943.1"/>
    </source>
</evidence>
<comment type="subunit">
    <text evidence="9">Homodimer.</text>
</comment>
<dbReference type="Gene3D" id="3.10.580.10">
    <property type="entry name" value="CBS-domain"/>
    <property type="match status" value="1"/>
</dbReference>
<name>A0AB39VF77_9FUSO</name>
<evidence type="ECO:0000256" key="9">
    <source>
        <dbReference type="RuleBase" id="RU362011"/>
    </source>
</evidence>
<feature type="transmembrane region" description="Helical" evidence="9">
    <location>
        <begin position="353"/>
        <end position="374"/>
    </location>
</feature>
<dbReference type="SUPFAM" id="SSF54631">
    <property type="entry name" value="CBS-domain pair"/>
    <property type="match status" value="1"/>
</dbReference>
<feature type="transmembrane region" description="Helical" evidence="9">
    <location>
        <begin position="452"/>
        <end position="476"/>
    </location>
</feature>
<dbReference type="PANTHER" id="PTHR43773:SF1">
    <property type="entry name" value="MAGNESIUM TRANSPORTER MGTE"/>
    <property type="match status" value="1"/>
</dbReference>
<keyword evidence="9" id="KW-0479">Metal-binding</keyword>
<evidence type="ECO:0000256" key="7">
    <source>
        <dbReference type="ARBA" id="ARBA00023136"/>
    </source>
</evidence>
<dbReference type="KEGG" id="lrug:AB8B22_05805"/>
<dbReference type="NCBIfam" id="TIGR00400">
    <property type="entry name" value="mgtE"/>
    <property type="match status" value="1"/>
</dbReference>
<keyword evidence="7 9" id="KW-0472">Membrane</keyword>
<dbReference type="InterPro" id="IPR006668">
    <property type="entry name" value="Mg_transptr_MgtE_intracell_dom"/>
</dbReference>
<dbReference type="Pfam" id="PF00571">
    <property type="entry name" value="CBS"/>
    <property type="match status" value="1"/>
</dbReference>
<sequence>MKNVKNKENFEKDFEESLENRKNKESSEESKKSKENLENLQNSEISEEDVEKLKKEIRERISDDEEVEEEEEERFSPEEMAQEIQKIETEKELEEYLDDNHSIDVAESFEELKDDELMRIFELMSDENKAGILEQADEELQTRIIDLLSDEEAIDILSYMSPDDVADILGFIDIQKSKSILNKMKRSQANKIRELLGYEEDTAGGIMTTQYIAFKGNLEVKDVMKKLKVIAPRTEVIETIFVTNKKKELIGEVDLRDILISSDDTKLVDIMDDNPKYVYVEQDQEEVARLVSRYDLKVVPVTNHKKIILGIITIDDIIDVIQEENTEDILKLGGVSEEEEIYSSFWFSVKQRLPWLVINLGTAFLASFVIKLFSGTVEKVVILSSIMTIISGMGGNAGTQALSVTIRALALGEVDFKDTIGIIAKTFLVGAINGALLGILCGAIIWAFCGNFYMGLIVFLAMVGNLVIACMIGFLIPITLKAMKIDPAMASAVVLTTATDCFGFLIFLSLATVFLNRLV</sequence>
<feature type="transmembrane region" description="Helical" evidence="9">
    <location>
        <begin position="422"/>
        <end position="446"/>
    </location>
</feature>
<comment type="subcellular location">
    <subcellularLocation>
        <location evidence="9">Cell membrane</location>
        <topology evidence="9">Multi-pass membrane protein</topology>
    </subcellularLocation>
    <subcellularLocation>
        <location evidence="1">Membrane</location>
        <topology evidence="1">Multi-pass membrane protein</topology>
    </subcellularLocation>
</comment>
<keyword evidence="5 9" id="KW-0460">Magnesium</keyword>
<dbReference type="PROSITE" id="PS51371">
    <property type="entry name" value="CBS"/>
    <property type="match status" value="1"/>
</dbReference>
<gene>
    <name evidence="12" type="primary">mgtE</name>
    <name evidence="12" type="ORF">AB8B22_05805</name>
</gene>
<dbReference type="Pfam" id="PF01769">
    <property type="entry name" value="MgtE"/>
    <property type="match status" value="1"/>
</dbReference>
<dbReference type="InterPro" id="IPR036739">
    <property type="entry name" value="SLC41_membr_dom_sf"/>
</dbReference>
<dbReference type="SUPFAM" id="SSF161093">
    <property type="entry name" value="MgtE membrane domain-like"/>
    <property type="match status" value="1"/>
</dbReference>
<comment type="similarity">
    <text evidence="2 9">Belongs to the SLC41A transporter family.</text>
</comment>